<proteinExistence type="inferred from homology"/>
<keyword evidence="7 11" id="KW-0808">Transferase</keyword>
<evidence type="ECO:0000256" key="9">
    <source>
        <dbReference type="ARBA" id="ARBA00047340"/>
    </source>
</evidence>
<dbReference type="InterPro" id="IPR003200">
    <property type="entry name" value="Nict_dMeBzImd_PRibTrfase"/>
</dbReference>
<reference evidence="11" key="1">
    <citation type="submission" date="2020-02" db="EMBL/GenBank/DDBJ databases">
        <authorList>
            <person name="Meier V. D."/>
        </authorList>
    </citation>
    <scope>NUCLEOTIDE SEQUENCE</scope>
    <source>
        <strain evidence="11">AVDCRST_MAG59</strain>
    </source>
</reference>
<evidence type="ECO:0000256" key="8">
    <source>
        <dbReference type="ARBA" id="ARBA00030686"/>
    </source>
</evidence>
<evidence type="ECO:0000256" key="4">
    <source>
        <dbReference type="ARBA" id="ARBA00015486"/>
    </source>
</evidence>
<dbReference type="SUPFAM" id="SSF52733">
    <property type="entry name" value="Nicotinate mononucleotide:5,6-dimethylbenzimidazole phosphoribosyltransferase (CobT)"/>
    <property type="match status" value="1"/>
</dbReference>
<evidence type="ECO:0000256" key="3">
    <source>
        <dbReference type="ARBA" id="ARBA00011991"/>
    </source>
</evidence>
<evidence type="ECO:0000313" key="11">
    <source>
        <dbReference type="EMBL" id="CAA9580621.1"/>
    </source>
</evidence>
<feature type="compositionally biased region" description="Low complexity" evidence="10">
    <location>
        <begin position="250"/>
        <end position="262"/>
    </location>
</feature>
<dbReference type="GO" id="GO:0008939">
    <property type="term" value="F:nicotinate-nucleotide-dimethylbenzimidazole phosphoribosyltransferase activity"/>
    <property type="evidence" value="ECO:0007669"/>
    <property type="project" value="UniProtKB-EC"/>
</dbReference>
<keyword evidence="6 11" id="KW-0328">Glycosyltransferase</keyword>
<comment type="catalytic activity">
    <reaction evidence="9">
        <text>5,6-dimethylbenzimidazole + nicotinate beta-D-ribonucleotide = alpha-ribazole 5'-phosphate + nicotinate + H(+)</text>
        <dbReference type="Rhea" id="RHEA:11196"/>
        <dbReference type="ChEBI" id="CHEBI:15378"/>
        <dbReference type="ChEBI" id="CHEBI:15890"/>
        <dbReference type="ChEBI" id="CHEBI:32544"/>
        <dbReference type="ChEBI" id="CHEBI:57502"/>
        <dbReference type="ChEBI" id="CHEBI:57918"/>
        <dbReference type="EC" id="2.4.2.21"/>
    </reaction>
</comment>
<dbReference type="InterPro" id="IPR023195">
    <property type="entry name" value="Nict_dMeBzImd_PRibTrfase_N"/>
</dbReference>
<dbReference type="CDD" id="cd02439">
    <property type="entry name" value="DMB-PRT_CobT"/>
    <property type="match status" value="1"/>
</dbReference>
<keyword evidence="5" id="KW-0169">Cobalamin biosynthesis</keyword>
<protein>
    <recommendedName>
        <fullName evidence="4">Nicotinate-nucleotide--dimethylbenzimidazole phosphoribosyltransferase</fullName>
        <ecNumber evidence="3">2.4.2.21</ecNumber>
    </recommendedName>
    <alternativeName>
        <fullName evidence="8">N(1)-alpha-phosphoribosyltransferase</fullName>
    </alternativeName>
</protein>
<organism evidence="11">
    <name type="scientific">uncultured Thermomicrobiales bacterium</name>
    <dbReference type="NCBI Taxonomy" id="1645740"/>
    <lineage>
        <taxon>Bacteria</taxon>
        <taxon>Pseudomonadati</taxon>
        <taxon>Thermomicrobiota</taxon>
        <taxon>Thermomicrobia</taxon>
        <taxon>Thermomicrobiales</taxon>
        <taxon>environmental samples</taxon>
    </lineage>
</organism>
<evidence type="ECO:0000256" key="2">
    <source>
        <dbReference type="ARBA" id="ARBA00007110"/>
    </source>
</evidence>
<dbReference type="PANTHER" id="PTHR43463">
    <property type="entry name" value="NICOTINATE-NUCLEOTIDE--DIMETHYLBENZIMIDAZOLE PHOSPHORIBOSYLTRANSFERASE"/>
    <property type="match status" value="1"/>
</dbReference>
<evidence type="ECO:0000256" key="6">
    <source>
        <dbReference type="ARBA" id="ARBA00022676"/>
    </source>
</evidence>
<comment type="similarity">
    <text evidence="2">Belongs to the CobT family.</text>
</comment>
<dbReference type="AlphaFoldDB" id="A0A6J4VK11"/>
<comment type="pathway">
    <text evidence="1">Nucleoside biosynthesis; alpha-ribazole biosynthesis; alpha-ribazole from 5,6-dimethylbenzimidazole: step 1/2.</text>
</comment>
<evidence type="ECO:0000256" key="10">
    <source>
        <dbReference type="SAM" id="MobiDB-lite"/>
    </source>
</evidence>
<dbReference type="Gene3D" id="1.10.1610.10">
    <property type="match status" value="1"/>
</dbReference>
<name>A0A6J4VK11_9BACT</name>
<dbReference type="Gene3D" id="3.40.50.10210">
    <property type="match status" value="1"/>
</dbReference>
<dbReference type="Pfam" id="PF02277">
    <property type="entry name" value="DBI_PRT"/>
    <property type="match status" value="1"/>
</dbReference>
<accession>A0A6J4VK11</accession>
<sequence length="281" mass="27565">GAAMARGEAEAAVAAGAAVVEARLDDGIDLLALGEIGIGNTTAAAAVTAALLGVTAEATVGPGTGIDDAALAGKRRVVAAALQRHRPDPTDPIAVLAAVGGLELAALAGAMLRAAAARVPVLLDGFPTGAAALVAAALDPAVVPYLIASHRSPEPGHRLVLEWLGKEPLLELGMRLGEASGALLGLQVVDAALAVHAEMATFAEAGVAGPVQTPPNGPSASSDAADGGLEAGAGAATPPSAVPNLRRDSLLATLTSSVSSSRDQSDPERHRPSPGHVDRGA</sequence>
<feature type="compositionally biased region" description="Basic and acidic residues" evidence="10">
    <location>
        <begin position="263"/>
        <end position="281"/>
    </location>
</feature>
<evidence type="ECO:0000256" key="5">
    <source>
        <dbReference type="ARBA" id="ARBA00022573"/>
    </source>
</evidence>
<dbReference type="GO" id="GO:0009236">
    <property type="term" value="P:cobalamin biosynthetic process"/>
    <property type="evidence" value="ECO:0007669"/>
    <property type="project" value="UniProtKB-KW"/>
</dbReference>
<dbReference type="EC" id="2.4.2.21" evidence="3"/>
<dbReference type="PANTHER" id="PTHR43463:SF1">
    <property type="entry name" value="NICOTINATE-NUCLEOTIDE--DIMETHYLBENZIMIDAZOLE PHOSPHORIBOSYLTRANSFERASE"/>
    <property type="match status" value="1"/>
</dbReference>
<feature type="region of interest" description="Disordered" evidence="10">
    <location>
        <begin position="209"/>
        <end position="281"/>
    </location>
</feature>
<dbReference type="InterPro" id="IPR036087">
    <property type="entry name" value="Nict_dMeBzImd_PRibTrfase_sf"/>
</dbReference>
<dbReference type="EMBL" id="CADCWF010000342">
    <property type="protein sequence ID" value="CAA9580621.1"/>
    <property type="molecule type" value="Genomic_DNA"/>
</dbReference>
<gene>
    <name evidence="11" type="ORF">AVDCRST_MAG59-4697</name>
</gene>
<evidence type="ECO:0000256" key="7">
    <source>
        <dbReference type="ARBA" id="ARBA00022679"/>
    </source>
</evidence>
<feature type="compositionally biased region" description="Low complexity" evidence="10">
    <location>
        <begin position="218"/>
        <end position="239"/>
    </location>
</feature>
<evidence type="ECO:0000256" key="1">
    <source>
        <dbReference type="ARBA" id="ARBA00005049"/>
    </source>
</evidence>
<feature type="non-terminal residue" evidence="11">
    <location>
        <position position="1"/>
    </location>
</feature>
<dbReference type="UniPathway" id="UPA00061">
    <property type="reaction ID" value="UER00516"/>
</dbReference>